<evidence type="ECO:0000313" key="3">
    <source>
        <dbReference type="Proteomes" id="UP000030013"/>
    </source>
</evidence>
<accession>A0A0A0JQL7</accession>
<evidence type="ECO:0000256" key="1">
    <source>
        <dbReference type="SAM" id="MobiDB-lite"/>
    </source>
</evidence>
<dbReference type="STRING" id="1385519.N801_19045"/>
<feature type="region of interest" description="Disordered" evidence="1">
    <location>
        <begin position="463"/>
        <end position="485"/>
    </location>
</feature>
<sequence length="1220" mass="129517">MTGIEVLAPLRLETRFVAPQDRDDGVAQWMLRLRVFPDEFSIRRGGEPPSPDELDRVEDVVGSLAAQTPLDVPAAFASLAAAVGGARALWLWRSFVVDDGSGVLTVDRGAQTVRGAVITQSPVGLPRRLDVWFVSTNGSRDLVAELNLDLEQIALDLQHERFHDPTLGVGELPNTWWLSYPRAVEVGLGIDIDMGAQPPDLDALLVVGGGEVPAEDLVDAHNAAGRLAVLAPGTPTNTVEGDATADLGGDPDSWSALLDLAASDQPSSTAALTALTGRMPPSAMPMLGGHLDHFGPGCLAVEGLWPVLWGRALRDVLGAGAIELDVARWARDYLRVEGSRPAIRIGEQPYGLLPTSAFERWVSAPEEETRISEVEERILRWALPWRAGAAKAAESAGHGSVRGADTALLLGAMSRNAPTRHWRVRPVTELHIVQAARALSAMPPMPASEWDRNSALAWRDVPYPQTPKGPAGGVGALPGPAEDEHEDPGLLHEMCFMHPERLYFDPGQPLGLVGHLVREALLVSRAILGEAVVRWRAGDPVELGQPIPFDEDQFSSYVMAGDEDALEELRSASDDNGRFLAKRFDRVRDALSTTADLWERRHDQLFAGVLAALDTASFRVDPWLTGVAERRLERFAADGAPFLLGAYGWVDAPKPYSGDGTDALAPGPTRAGMVHAPSHSQALAAALLRDAAVRYPDEDRWRIGIDSAKVRAAVSLAERVRLGVHPYEALGLEVERLAGSWDVVRILRRDYPTAADQQLRRVCDGAQVLRAAREGRLSADLPGDLAGVLTPLDDVLDTYADLLVLDGAHALVSGRADLANAAMEAAAGLGAPPELRALRTPRAATTVRVSAWAVLPAGGDHGRSVLEVADPGYAAALGGTPLGDPAAERLAVVLGGGEDDAPEPSLTGGSYEVPNPDGADANLRAAMVLDLQARLQALAALANQTADEIRSIDPDTAGAPQRCRELTAPWGYAPEDALDTVVADQPEVRAPELCRAAASLLQDRVATATGGAAPTTTSGLRRAIRTLAGHQLLPVLPIVDRSMVPVLRGAAGMDVSWLEVVAAVRPRLAALEAQQLDPSQPEWSAAVAAPEGSVDPWHPEGPVIVAYGPGLTDPVPGTGQVAISVLDAWTDSVPSRRHTTSAVFGFNAPKSRAPQAILIAVPPDPHERLTNEGLVEVVLGTRELAHARGAGPGDRDGLPYSTPSPLVHQAEPVDFLAGWP</sequence>
<gene>
    <name evidence="2" type="ORF">N801_19045</name>
</gene>
<dbReference type="eggNOG" id="COG1579">
    <property type="taxonomic scope" value="Bacteria"/>
</dbReference>
<reference evidence="2 3" key="1">
    <citation type="submission" date="2013-08" db="EMBL/GenBank/DDBJ databases">
        <title>The genome sequence of Knoellia aerolata.</title>
        <authorList>
            <person name="Zhu W."/>
            <person name="Wang G."/>
        </authorList>
    </citation>
    <scope>NUCLEOTIDE SEQUENCE [LARGE SCALE GENOMIC DNA]</scope>
    <source>
        <strain evidence="2 3">DSM 18566</strain>
    </source>
</reference>
<dbReference type="EMBL" id="AVPL01000072">
    <property type="protein sequence ID" value="KGN39775.1"/>
    <property type="molecule type" value="Genomic_DNA"/>
</dbReference>
<protein>
    <submittedName>
        <fullName evidence="2">Uncharacterized protein</fullName>
    </submittedName>
</protein>
<comment type="caution">
    <text evidence="2">The sequence shown here is derived from an EMBL/GenBank/DDBJ whole genome shotgun (WGS) entry which is preliminary data.</text>
</comment>
<proteinExistence type="predicted"/>
<evidence type="ECO:0000313" key="2">
    <source>
        <dbReference type="EMBL" id="KGN39775.1"/>
    </source>
</evidence>
<dbReference type="OrthoDB" id="9757728at2"/>
<feature type="region of interest" description="Disordered" evidence="1">
    <location>
        <begin position="1187"/>
        <end position="1206"/>
    </location>
</feature>
<dbReference type="eggNOG" id="COG0845">
    <property type="taxonomic scope" value="Bacteria"/>
</dbReference>
<organism evidence="2 3">
    <name type="scientific">Knoellia aerolata DSM 18566</name>
    <dbReference type="NCBI Taxonomy" id="1385519"/>
    <lineage>
        <taxon>Bacteria</taxon>
        <taxon>Bacillati</taxon>
        <taxon>Actinomycetota</taxon>
        <taxon>Actinomycetes</taxon>
        <taxon>Micrococcales</taxon>
        <taxon>Intrasporangiaceae</taxon>
        <taxon>Knoellia</taxon>
    </lineage>
</organism>
<keyword evidence="3" id="KW-1185">Reference proteome</keyword>
<dbReference type="AlphaFoldDB" id="A0A0A0JQL7"/>
<dbReference type="Proteomes" id="UP000030013">
    <property type="component" value="Unassembled WGS sequence"/>
</dbReference>
<name>A0A0A0JQL7_9MICO</name>